<dbReference type="InterPro" id="IPR036537">
    <property type="entry name" value="Adaptor_Cbl_N_dom_sf"/>
</dbReference>
<dbReference type="CDD" id="cd21037">
    <property type="entry name" value="MLKL_NTD"/>
    <property type="match status" value="1"/>
</dbReference>
<keyword evidence="3" id="KW-0808">Transferase</keyword>
<keyword evidence="3" id="KW-0418">Kinase</keyword>
<accession>A0A6G1QUA5</accession>
<evidence type="ECO:0000256" key="1">
    <source>
        <dbReference type="SAM" id="MobiDB-lite"/>
    </source>
</evidence>
<protein>
    <submittedName>
        <fullName evidence="3">Mixed lineage kinase domain-like protein</fullName>
    </submittedName>
</protein>
<evidence type="ECO:0000313" key="4">
    <source>
        <dbReference type="Proteomes" id="UP000503349"/>
    </source>
</evidence>
<feature type="region of interest" description="Disordered" evidence="1">
    <location>
        <begin position="131"/>
        <end position="228"/>
    </location>
</feature>
<gene>
    <name evidence="3" type="ORF">EXN66_Car021765</name>
</gene>
<dbReference type="Pfam" id="PF22215">
    <property type="entry name" value="MLKL_N"/>
    <property type="match status" value="1"/>
</dbReference>
<dbReference type="Gene3D" id="1.20.930.20">
    <property type="entry name" value="Adaptor protein Cbl, N-terminal domain"/>
    <property type="match status" value="1"/>
</dbReference>
<reference evidence="4" key="2">
    <citation type="submission" date="2019-02" db="EMBL/GenBank/DDBJ databases">
        <title>Opniocepnalus argus Var Kimnra genome.</title>
        <authorList>
            <person name="Zhou C."/>
            <person name="Xiao S."/>
        </authorList>
    </citation>
    <scope>NUCLEOTIDE SEQUENCE [LARGE SCALE GENOMIC DNA]</scope>
</reference>
<dbReference type="PANTHER" id="PTHR35832">
    <property type="entry name" value="OS12G0248400 PROTEIN-RELATED"/>
    <property type="match status" value="1"/>
</dbReference>
<evidence type="ECO:0000259" key="2">
    <source>
        <dbReference type="Pfam" id="PF22215"/>
    </source>
</evidence>
<name>A0A6G1QUA5_CHAAH</name>
<dbReference type="Proteomes" id="UP000503349">
    <property type="component" value="Chromosome 23"/>
</dbReference>
<dbReference type="InterPro" id="IPR054000">
    <property type="entry name" value="MLKL_N"/>
</dbReference>
<dbReference type="EMBL" id="CM015734">
    <property type="protein sequence ID" value="KAF3706074.1"/>
    <property type="molecule type" value="Genomic_DNA"/>
</dbReference>
<organism evidence="3 4">
    <name type="scientific">Channa argus</name>
    <name type="common">Northern snakehead</name>
    <name type="synonym">Ophicephalus argus</name>
    <dbReference type="NCBI Taxonomy" id="215402"/>
    <lineage>
        <taxon>Eukaryota</taxon>
        <taxon>Metazoa</taxon>
        <taxon>Chordata</taxon>
        <taxon>Craniata</taxon>
        <taxon>Vertebrata</taxon>
        <taxon>Euteleostomi</taxon>
        <taxon>Actinopterygii</taxon>
        <taxon>Neopterygii</taxon>
        <taxon>Teleostei</taxon>
        <taxon>Neoteleostei</taxon>
        <taxon>Acanthomorphata</taxon>
        <taxon>Anabantaria</taxon>
        <taxon>Anabantiformes</taxon>
        <taxon>Channoidei</taxon>
        <taxon>Channidae</taxon>
        <taxon>Channa</taxon>
    </lineage>
</organism>
<dbReference type="OrthoDB" id="4062651at2759"/>
<sequence>MIPVSAILSICKAIYVMGDKATTNKDYCKRVVQRVKALEELVLTIEKRGPGQISSTVANALTELSHTLDSAMDLVKTFSQSNSVKRFIKSKSHENKFSQVNEKLTQCFQILSGALQIEQGNMLSKVLEVVSEKRQDERQPPTSPTGLIPLPMPVADPRAQMSPPMPEPYPAAQMPPPMQFADPSAEASAPMPVADPRAEKSPPTPEPYPAAQMPPPMQFADPSAEASAPMPVAEFTAQMSLPMPLADPVVQMPLPMPVVDPGPQLSHPVPGFNPAAQMPLPMQMPYPTSPMPSPAHSISSSMPMSIHKVTTPMYCMNSPMVASTSIKPMVLPGTMTQIPFSNTFVSQPVPHNPVNGSMMTTMYAPGTMAPFPRLVSPSSTLQLGTVSACIRSFLR</sequence>
<dbReference type="GO" id="GO:0007166">
    <property type="term" value="P:cell surface receptor signaling pathway"/>
    <property type="evidence" value="ECO:0007669"/>
    <property type="project" value="InterPro"/>
</dbReference>
<feature type="compositionally biased region" description="Pro residues" evidence="1">
    <location>
        <begin position="202"/>
        <end position="217"/>
    </location>
</feature>
<dbReference type="GO" id="GO:0016301">
    <property type="term" value="F:kinase activity"/>
    <property type="evidence" value="ECO:0007669"/>
    <property type="project" value="UniProtKB-KW"/>
</dbReference>
<dbReference type="InterPro" id="IPR059179">
    <property type="entry name" value="MLKL-like_MCAfunc"/>
</dbReference>
<evidence type="ECO:0000313" key="3">
    <source>
        <dbReference type="EMBL" id="KAF3706074.1"/>
    </source>
</evidence>
<proteinExistence type="predicted"/>
<dbReference type="AlphaFoldDB" id="A0A6G1QUA5"/>
<feature type="compositionally biased region" description="Pro residues" evidence="1">
    <location>
        <begin position="163"/>
        <end position="178"/>
    </location>
</feature>
<keyword evidence="4" id="KW-1185">Reference proteome</keyword>
<feature type="domain" description="Mixed lineage kinase" evidence="2">
    <location>
        <begin position="5"/>
        <end position="138"/>
    </location>
</feature>
<reference evidence="3 4" key="1">
    <citation type="submission" date="2019-02" db="EMBL/GenBank/DDBJ databases">
        <title>Opniocepnalus argus genome.</title>
        <authorList>
            <person name="Zhou C."/>
            <person name="Xiao S."/>
        </authorList>
    </citation>
    <scope>NUCLEOTIDE SEQUENCE [LARGE SCALE GENOMIC DNA]</scope>
    <source>
        <strain evidence="3">OARG1902GOOAL</strain>
        <tissue evidence="3">Muscle</tissue>
    </source>
</reference>